<feature type="domain" description="RNase H type-1" evidence="1">
    <location>
        <begin position="92"/>
        <end position="205"/>
    </location>
</feature>
<dbReference type="CDD" id="cd06222">
    <property type="entry name" value="RNase_H_like"/>
    <property type="match status" value="1"/>
</dbReference>
<keyword evidence="3" id="KW-1185">Reference proteome</keyword>
<proteinExistence type="predicted"/>
<dbReference type="InterPro" id="IPR012337">
    <property type="entry name" value="RNaseH-like_sf"/>
</dbReference>
<evidence type="ECO:0000313" key="3">
    <source>
        <dbReference type="Proteomes" id="UP001151760"/>
    </source>
</evidence>
<dbReference type="EMBL" id="BQNB010016655">
    <property type="protein sequence ID" value="GJT54239.1"/>
    <property type="molecule type" value="Genomic_DNA"/>
</dbReference>
<sequence>MKSVWFGSNYGLRTDNVSGNFISRISSLIDIFPSKSHALKLLASIAITSWNIWKARNKVIFEHTLLCPSQVISASNVMQVGPPTLNVMKLNCDEAFKSNQRAIRIVARDSKGAILACIGERWQASSPLAMELLAIRNVCNLALTNGWVGAIIESDSTDAIALSSSESVPPWVVGVIVADIRDWASRLNFQFSWVRRICNRVAHHVVGIALKSDVNFYWDVNFPAELTSLMRSDLE</sequence>
<protein>
    <submittedName>
        <fullName evidence="2">Protein SCAI</fullName>
    </submittedName>
</protein>
<accession>A0ABQ5ETQ3</accession>
<dbReference type="InterPro" id="IPR036397">
    <property type="entry name" value="RNaseH_sf"/>
</dbReference>
<dbReference type="InterPro" id="IPR002156">
    <property type="entry name" value="RNaseH_domain"/>
</dbReference>
<reference evidence="2" key="2">
    <citation type="submission" date="2022-01" db="EMBL/GenBank/DDBJ databases">
        <authorList>
            <person name="Yamashiro T."/>
            <person name="Shiraishi A."/>
            <person name="Satake H."/>
            <person name="Nakayama K."/>
        </authorList>
    </citation>
    <scope>NUCLEOTIDE SEQUENCE</scope>
</reference>
<evidence type="ECO:0000313" key="2">
    <source>
        <dbReference type="EMBL" id="GJT54239.1"/>
    </source>
</evidence>
<evidence type="ECO:0000259" key="1">
    <source>
        <dbReference type="Pfam" id="PF13456"/>
    </source>
</evidence>
<organism evidence="2 3">
    <name type="scientific">Tanacetum coccineum</name>
    <dbReference type="NCBI Taxonomy" id="301880"/>
    <lineage>
        <taxon>Eukaryota</taxon>
        <taxon>Viridiplantae</taxon>
        <taxon>Streptophyta</taxon>
        <taxon>Embryophyta</taxon>
        <taxon>Tracheophyta</taxon>
        <taxon>Spermatophyta</taxon>
        <taxon>Magnoliopsida</taxon>
        <taxon>eudicotyledons</taxon>
        <taxon>Gunneridae</taxon>
        <taxon>Pentapetalae</taxon>
        <taxon>asterids</taxon>
        <taxon>campanulids</taxon>
        <taxon>Asterales</taxon>
        <taxon>Asteraceae</taxon>
        <taxon>Asteroideae</taxon>
        <taxon>Anthemideae</taxon>
        <taxon>Anthemidinae</taxon>
        <taxon>Tanacetum</taxon>
    </lineage>
</organism>
<dbReference type="Proteomes" id="UP001151760">
    <property type="component" value="Unassembled WGS sequence"/>
</dbReference>
<dbReference type="SUPFAM" id="SSF53098">
    <property type="entry name" value="Ribonuclease H-like"/>
    <property type="match status" value="1"/>
</dbReference>
<dbReference type="Pfam" id="PF13456">
    <property type="entry name" value="RVT_3"/>
    <property type="match status" value="1"/>
</dbReference>
<dbReference type="PANTHER" id="PTHR47723">
    <property type="entry name" value="OS05G0353850 PROTEIN"/>
    <property type="match status" value="1"/>
</dbReference>
<comment type="caution">
    <text evidence="2">The sequence shown here is derived from an EMBL/GenBank/DDBJ whole genome shotgun (WGS) entry which is preliminary data.</text>
</comment>
<dbReference type="Gene3D" id="3.30.420.10">
    <property type="entry name" value="Ribonuclease H-like superfamily/Ribonuclease H"/>
    <property type="match status" value="1"/>
</dbReference>
<dbReference type="PANTHER" id="PTHR47723:SF19">
    <property type="entry name" value="POLYNUCLEOTIDYL TRANSFERASE, RIBONUCLEASE H-LIKE SUPERFAMILY PROTEIN"/>
    <property type="match status" value="1"/>
</dbReference>
<gene>
    <name evidence="2" type="ORF">Tco_0989293</name>
</gene>
<dbReference type="InterPro" id="IPR053151">
    <property type="entry name" value="RNase_H-like"/>
</dbReference>
<name>A0ABQ5ETQ3_9ASTR</name>
<dbReference type="InterPro" id="IPR044730">
    <property type="entry name" value="RNase_H-like_dom_plant"/>
</dbReference>
<reference evidence="2" key="1">
    <citation type="journal article" date="2022" name="Int. J. Mol. Sci.">
        <title>Draft Genome of Tanacetum Coccineum: Genomic Comparison of Closely Related Tanacetum-Family Plants.</title>
        <authorList>
            <person name="Yamashiro T."/>
            <person name="Shiraishi A."/>
            <person name="Nakayama K."/>
            <person name="Satake H."/>
        </authorList>
    </citation>
    <scope>NUCLEOTIDE SEQUENCE</scope>
</reference>